<dbReference type="Pfam" id="PF00005">
    <property type="entry name" value="ABC_tran"/>
    <property type="match status" value="1"/>
</dbReference>
<keyword evidence="5 8" id="KW-0067">ATP-binding</keyword>
<reference evidence="10" key="1">
    <citation type="submission" date="2015-08" db="EMBL/GenBank/DDBJ databases">
        <title>Complete DNA Sequence of Pseudomonas syringae pv. actinidiae, the Causal Agent of Kiwifruit Canker Disease.</title>
        <authorList>
            <person name="Rikkerink E.H.A."/>
            <person name="Fineran P.C."/>
        </authorList>
    </citation>
    <scope>NUCLEOTIDE SEQUENCE</scope>
    <source>
        <strain evidence="10">DSM 13666</strain>
    </source>
</reference>
<proteinExistence type="inferred from homology"/>
<dbReference type="GO" id="GO:0016887">
    <property type="term" value="F:ATP hydrolysis activity"/>
    <property type="evidence" value="ECO:0007669"/>
    <property type="project" value="InterPro"/>
</dbReference>
<evidence type="ECO:0000256" key="8">
    <source>
        <dbReference type="RuleBase" id="RU365104"/>
    </source>
</evidence>
<keyword evidence="2 8" id="KW-0813">Transport</keyword>
<comment type="subunit">
    <text evidence="8">Forms a stable energy-coupling factor (ECF) transporter complex composed of 2 membrane-embedded substrate-binding proteins (S component), 2 ATP-binding proteins (A component) and 2 transmembrane proteins (T component).</text>
</comment>
<dbReference type="PATRIC" id="fig|136160.3.peg.132"/>
<dbReference type="GO" id="GO:0005524">
    <property type="term" value="F:ATP binding"/>
    <property type="evidence" value="ECO:0007669"/>
    <property type="project" value="UniProtKB-UniRule"/>
</dbReference>
<dbReference type="InterPro" id="IPR003593">
    <property type="entry name" value="AAA+_ATPase"/>
</dbReference>
<keyword evidence="6" id="KW-1278">Translocase</keyword>
<evidence type="ECO:0000256" key="6">
    <source>
        <dbReference type="ARBA" id="ARBA00022967"/>
    </source>
</evidence>
<dbReference type="GO" id="GO:0015087">
    <property type="term" value="F:cobalt ion transmembrane transporter activity"/>
    <property type="evidence" value="ECO:0007669"/>
    <property type="project" value="UniProtKB-ARBA"/>
</dbReference>
<sequence length="294" mass="32616">MEIQVKQLEHRYMKGSPFEKVALSDVSFTIPSGSFTAIIGHTGSGKSTLAQHFNGLLRPSKGTVRLGELEITADQKPPSLKEIRRKVGLVFQYPEHQLFEETVEKDICFGPMNYGVSEARAKKRAKELLHLVGLPDTYLQASPFSLSGGQMRRVAIAGVLAMEPDVLVLDEPTAGLDPEGQRLIMDMFYRLHQEKELTTVLVTHNMSDAAKFADQIIVMSQGNVAMTGDRQTVFARADELVALGLDVPETLQLLLQVKERFGLHDVPPLFSLEELADFLAKELQQKEGQPCSKI</sequence>
<evidence type="ECO:0000256" key="1">
    <source>
        <dbReference type="ARBA" id="ARBA00004202"/>
    </source>
</evidence>
<keyword evidence="7 8" id="KW-0472">Membrane</keyword>
<comment type="subcellular location">
    <subcellularLocation>
        <location evidence="1 8">Cell membrane</location>
        <topology evidence="1 8">Peripheral membrane protein</topology>
    </subcellularLocation>
</comment>
<comment type="function">
    <text evidence="8">ATP-binding (A) component of a common energy-coupling factor (ECF) ABC-transporter complex.</text>
</comment>
<dbReference type="InterPro" id="IPR027417">
    <property type="entry name" value="P-loop_NTPase"/>
</dbReference>
<dbReference type="EC" id="7.-.-.-" evidence="8"/>
<evidence type="ECO:0000259" key="9">
    <source>
        <dbReference type="PROSITE" id="PS50893"/>
    </source>
</evidence>
<dbReference type="Gene3D" id="3.40.50.300">
    <property type="entry name" value="P-loop containing nucleotide triphosphate hydrolases"/>
    <property type="match status" value="1"/>
</dbReference>
<evidence type="ECO:0000256" key="4">
    <source>
        <dbReference type="ARBA" id="ARBA00022741"/>
    </source>
</evidence>
<dbReference type="PANTHER" id="PTHR43553">
    <property type="entry name" value="HEAVY METAL TRANSPORTER"/>
    <property type="match status" value="1"/>
</dbReference>
<dbReference type="GO" id="GO:0043190">
    <property type="term" value="C:ATP-binding cassette (ABC) transporter complex"/>
    <property type="evidence" value="ECO:0007669"/>
    <property type="project" value="TreeGrafter"/>
</dbReference>
<keyword evidence="3 8" id="KW-1003">Cell membrane</keyword>
<comment type="similarity">
    <text evidence="8">Belongs to the ABC transporter superfamily. Energy-coupling factor EcfA family.</text>
</comment>
<dbReference type="PANTHER" id="PTHR43553:SF27">
    <property type="entry name" value="ENERGY-COUPLING FACTOR TRANSPORTER ATP-BINDING PROTEIN ECFA2"/>
    <property type="match status" value="1"/>
</dbReference>
<dbReference type="InterPro" id="IPR017871">
    <property type="entry name" value="ABC_transporter-like_CS"/>
</dbReference>
<dbReference type="GO" id="GO:0042626">
    <property type="term" value="F:ATPase-coupled transmembrane transporter activity"/>
    <property type="evidence" value="ECO:0007669"/>
    <property type="project" value="TreeGrafter"/>
</dbReference>
<dbReference type="CDD" id="cd03225">
    <property type="entry name" value="ABC_cobalt_CbiO_domain1"/>
    <property type="match status" value="1"/>
</dbReference>
<keyword evidence="4 8" id="KW-0547">Nucleotide-binding</keyword>
<dbReference type="RefSeq" id="WP_041820068.1">
    <property type="nucleotide sequence ID" value="NZ_CP040441.1"/>
</dbReference>
<dbReference type="PROSITE" id="PS00211">
    <property type="entry name" value="ABC_TRANSPORTER_1"/>
    <property type="match status" value="1"/>
</dbReference>
<evidence type="ECO:0000313" key="10">
    <source>
        <dbReference type="EMBL" id="KOO36682.1"/>
    </source>
</evidence>
<dbReference type="PROSITE" id="PS50893">
    <property type="entry name" value="ABC_TRANSPORTER_2"/>
    <property type="match status" value="1"/>
</dbReference>
<accession>A0A0M0KDL7</accession>
<dbReference type="FunFam" id="3.40.50.300:FF:000224">
    <property type="entry name" value="Energy-coupling factor transporter ATP-binding protein EcfA"/>
    <property type="match status" value="1"/>
</dbReference>
<dbReference type="EMBL" id="LILD01000006">
    <property type="protein sequence ID" value="KOO36682.1"/>
    <property type="molecule type" value="Genomic_DNA"/>
</dbReference>
<feature type="domain" description="ABC transporter" evidence="9">
    <location>
        <begin position="3"/>
        <end position="246"/>
    </location>
</feature>
<name>A0A0M0KDL7_ALKHA</name>
<dbReference type="AlphaFoldDB" id="A0A0M0KDL7"/>
<organism evidence="10">
    <name type="scientific">Halalkalibacterium halodurans</name>
    <name type="common">Bacillus halodurans</name>
    <dbReference type="NCBI Taxonomy" id="86665"/>
    <lineage>
        <taxon>Bacteria</taxon>
        <taxon>Bacillati</taxon>
        <taxon>Bacillota</taxon>
        <taxon>Bacilli</taxon>
        <taxon>Bacillales</taxon>
        <taxon>Bacillaceae</taxon>
        <taxon>Halalkalibacterium (ex Joshi et al. 2022)</taxon>
    </lineage>
</organism>
<dbReference type="NCBIfam" id="TIGR04521">
    <property type="entry name" value="ECF_ATPase_2"/>
    <property type="match status" value="1"/>
</dbReference>
<dbReference type="InterPro" id="IPR050095">
    <property type="entry name" value="ECF_ABC_transporter_ATP-bd"/>
</dbReference>
<evidence type="ECO:0000256" key="5">
    <source>
        <dbReference type="ARBA" id="ARBA00022840"/>
    </source>
</evidence>
<dbReference type="InterPro" id="IPR003439">
    <property type="entry name" value="ABC_transporter-like_ATP-bd"/>
</dbReference>
<dbReference type="GeneID" id="87595706"/>
<dbReference type="NCBIfam" id="NF010155">
    <property type="entry name" value="PRK13634.1"/>
    <property type="match status" value="1"/>
</dbReference>
<dbReference type="SUPFAM" id="SSF52540">
    <property type="entry name" value="P-loop containing nucleoside triphosphate hydrolases"/>
    <property type="match status" value="1"/>
</dbReference>
<gene>
    <name evidence="10" type="primary">cbiO</name>
    <name evidence="10" type="ORF">AMD02_17530</name>
</gene>
<evidence type="ECO:0000256" key="2">
    <source>
        <dbReference type="ARBA" id="ARBA00022448"/>
    </source>
</evidence>
<dbReference type="InterPro" id="IPR015856">
    <property type="entry name" value="ABC_transpr_CbiO/EcfA_su"/>
</dbReference>
<protein>
    <recommendedName>
        <fullName evidence="8">Energy-coupling factor transporter ATP-binding protein EcfA2</fullName>
        <ecNumber evidence="8">7.-.-.-</ecNumber>
    </recommendedName>
</protein>
<evidence type="ECO:0000256" key="3">
    <source>
        <dbReference type="ARBA" id="ARBA00022475"/>
    </source>
</evidence>
<evidence type="ECO:0000256" key="7">
    <source>
        <dbReference type="ARBA" id="ARBA00023136"/>
    </source>
</evidence>
<comment type="caution">
    <text evidence="10">The sequence shown here is derived from an EMBL/GenBank/DDBJ whole genome shotgun (WGS) entry which is preliminary data.</text>
</comment>
<dbReference type="InterPro" id="IPR030946">
    <property type="entry name" value="EcfA2"/>
</dbReference>
<dbReference type="SMART" id="SM00382">
    <property type="entry name" value="AAA"/>
    <property type="match status" value="1"/>
</dbReference>